<dbReference type="Gene3D" id="3.40.50.410">
    <property type="entry name" value="von Willebrand factor, type A domain"/>
    <property type="match status" value="1"/>
</dbReference>
<evidence type="ECO:0000256" key="1">
    <source>
        <dbReference type="PROSITE-ProRule" id="PRU00175"/>
    </source>
</evidence>
<sequence length="738" mass="78626">MGTGWRRAFCTSMRGSDPDAAETAVAQPPPPSDSPSPRTCSRLGFFGGGGGSNPSTPRLRCRTTTSLPPPNPAEEFPDIPKLQCKTTAPVNGVLSSSTPSSPRSPSRFSSLFKSSLRLSRSRCGVCMESVKSGRGKAIFTAECAHAFHFPCIAAHVKNNASLVCPVCSNQWRDPPFLSLHKSLLSSSSSSPPPLPPPQHDSSSKSMPSTPTKSSYDDDEPLLSSTPSSRGPSRFNPIFEAEDEENDEDDDDDEEEGEIEEFQGFFVNHSSSSSSSASSLRIRTDAALNNNAGVQVRISSEAAIVSVGRSHETHIVALRVKAPSAKAAMSEPGRRAAIDLVTVLDVSGSMSGAKLHMLQRAMRLLIASLGPADRLSVVAFSAAAAKRLIPLRRMSPAGQRSARRIVDRLACGGGHGGTCVNEALRKAARVLEDRRHRNPVASIVLLSDGQEEGGVRSSNSANNRSRPSSTRFAHLEIPVHASGFGQKGEPAEDAFARCVGGLLSVVAQDVRLQIGFAPGSAPGEITAVYACGGLPALVGGGFSAVRIGDLYAEEERELLLEMTVPRTGCGGGGLRLVSVRCCFRDPATQELLYCRDRSLVVPTARAVRSTDPKIERLRNLFVTTRATAESRRLVEHGEYATALQLLSSARALLMQSSSVSANDSLRGLEAEMAEVQWKRQMTAAQRGTAAAAEVIGGEGTEALTPTSAWRAAERLAKVAIMRKSMNRVSDLHGFENARF</sequence>
<accession>A0AAV9AYV3</accession>
<dbReference type="PROSITE" id="PS50234">
    <property type="entry name" value="VWFA"/>
    <property type="match status" value="1"/>
</dbReference>
<keyword evidence="6" id="KW-1185">Reference proteome</keyword>
<reference evidence="5" key="2">
    <citation type="submission" date="2023-06" db="EMBL/GenBank/DDBJ databases">
        <authorList>
            <person name="Ma L."/>
            <person name="Liu K.-W."/>
            <person name="Li Z."/>
            <person name="Hsiao Y.-Y."/>
            <person name="Qi Y."/>
            <person name="Fu T."/>
            <person name="Tang G."/>
            <person name="Zhang D."/>
            <person name="Sun W.-H."/>
            <person name="Liu D.-K."/>
            <person name="Li Y."/>
            <person name="Chen G.-Z."/>
            <person name="Liu X.-D."/>
            <person name="Liao X.-Y."/>
            <person name="Jiang Y.-T."/>
            <person name="Yu X."/>
            <person name="Hao Y."/>
            <person name="Huang J."/>
            <person name="Zhao X.-W."/>
            <person name="Ke S."/>
            <person name="Chen Y.-Y."/>
            <person name="Wu W.-L."/>
            <person name="Hsu J.-L."/>
            <person name="Lin Y.-F."/>
            <person name="Huang M.-D."/>
            <person name="Li C.-Y."/>
            <person name="Huang L."/>
            <person name="Wang Z.-W."/>
            <person name="Zhao X."/>
            <person name="Zhong W.-Y."/>
            <person name="Peng D.-H."/>
            <person name="Ahmad S."/>
            <person name="Lan S."/>
            <person name="Zhang J.-S."/>
            <person name="Tsai W.-C."/>
            <person name="Van De Peer Y."/>
            <person name="Liu Z.-J."/>
        </authorList>
    </citation>
    <scope>NUCLEOTIDE SEQUENCE</scope>
    <source>
        <strain evidence="5">SCP</strain>
        <tissue evidence="5">Leaves</tissue>
    </source>
</reference>
<feature type="region of interest" description="Disordered" evidence="2">
    <location>
        <begin position="1"/>
        <end position="78"/>
    </location>
</feature>
<evidence type="ECO:0000313" key="5">
    <source>
        <dbReference type="EMBL" id="KAK1269551.1"/>
    </source>
</evidence>
<dbReference type="Gene3D" id="3.30.40.10">
    <property type="entry name" value="Zinc/RING finger domain, C3HC4 (zinc finger)"/>
    <property type="match status" value="1"/>
</dbReference>
<name>A0AAV9AYV3_ACOGR</name>
<keyword evidence="1" id="KW-0479">Metal-binding</keyword>
<evidence type="ECO:0000259" key="3">
    <source>
        <dbReference type="PROSITE" id="PS50089"/>
    </source>
</evidence>
<proteinExistence type="predicted"/>
<evidence type="ECO:0000256" key="2">
    <source>
        <dbReference type="SAM" id="MobiDB-lite"/>
    </source>
</evidence>
<dbReference type="SMART" id="SM00184">
    <property type="entry name" value="RING"/>
    <property type="match status" value="1"/>
</dbReference>
<feature type="region of interest" description="Disordered" evidence="2">
    <location>
        <begin position="182"/>
        <end position="257"/>
    </location>
</feature>
<feature type="domain" description="VWFA" evidence="4">
    <location>
        <begin position="338"/>
        <end position="485"/>
    </location>
</feature>
<dbReference type="Proteomes" id="UP001179952">
    <property type="component" value="Unassembled WGS sequence"/>
</dbReference>
<dbReference type="InterPro" id="IPR036465">
    <property type="entry name" value="vWFA_dom_sf"/>
</dbReference>
<dbReference type="InterPro" id="IPR051266">
    <property type="entry name" value="CLCR"/>
</dbReference>
<dbReference type="InterPro" id="IPR057427">
    <property type="entry name" value="WAV3_C"/>
</dbReference>
<dbReference type="EMBL" id="JAUJYN010000006">
    <property type="protein sequence ID" value="KAK1269551.1"/>
    <property type="molecule type" value="Genomic_DNA"/>
</dbReference>
<dbReference type="Pfam" id="PF13519">
    <property type="entry name" value="VWA_2"/>
    <property type="match status" value="1"/>
</dbReference>
<dbReference type="SUPFAM" id="SSF57850">
    <property type="entry name" value="RING/U-box"/>
    <property type="match status" value="1"/>
</dbReference>
<feature type="compositionally biased region" description="Low complexity" evidence="2">
    <location>
        <begin position="199"/>
        <end position="213"/>
    </location>
</feature>
<dbReference type="SMART" id="SM00327">
    <property type="entry name" value="VWA"/>
    <property type="match status" value="1"/>
</dbReference>
<dbReference type="PROSITE" id="PS50089">
    <property type="entry name" value="ZF_RING_2"/>
    <property type="match status" value="1"/>
</dbReference>
<dbReference type="InterPro" id="IPR001841">
    <property type="entry name" value="Znf_RING"/>
</dbReference>
<dbReference type="InterPro" id="IPR002035">
    <property type="entry name" value="VWF_A"/>
</dbReference>
<dbReference type="InterPro" id="IPR013083">
    <property type="entry name" value="Znf_RING/FYVE/PHD"/>
</dbReference>
<gene>
    <name evidence="5" type="ORF">QJS04_geneDACA006455</name>
</gene>
<dbReference type="AlphaFoldDB" id="A0AAV9AYV3"/>
<feature type="domain" description="RING-type" evidence="3">
    <location>
        <begin position="123"/>
        <end position="168"/>
    </location>
</feature>
<dbReference type="Pfam" id="PF25243">
    <property type="entry name" value="WAV3_C"/>
    <property type="match status" value="1"/>
</dbReference>
<reference evidence="5" key="1">
    <citation type="journal article" date="2023" name="Nat. Commun.">
        <title>Diploid and tetraploid genomes of Acorus and the evolution of monocots.</title>
        <authorList>
            <person name="Ma L."/>
            <person name="Liu K.W."/>
            <person name="Li Z."/>
            <person name="Hsiao Y.Y."/>
            <person name="Qi Y."/>
            <person name="Fu T."/>
            <person name="Tang G.D."/>
            <person name="Zhang D."/>
            <person name="Sun W.H."/>
            <person name="Liu D.K."/>
            <person name="Li Y."/>
            <person name="Chen G.Z."/>
            <person name="Liu X.D."/>
            <person name="Liao X.Y."/>
            <person name="Jiang Y.T."/>
            <person name="Yu X."/>
            <person name="Hao Y."/>
            <person name="Huang J."/>
            <person name="Zhao X.W."/>
            <person name="Ke S."/>
            <person name="Chen Y.Y."/>
            <person name="Wu W.L."/>
            <person name="Hsu J.L."/>
            <person name="Lin Y.F."/>
            <person name="Huang M.D."/>
            <person name="Li C.Y."/>
            <person name="Huang L."/>
            <person name="Wang Z.W."/>
            <person name="Zhao X."/>
            <person name="Zhong W.Y."/>
            <person name="Peng D.H."/>
            <person name="Ahmad S."/>
            <person name="Lan S."/>
            <person name="Zhang J.S."/>
            <person name="Tsai W.C."/>
            <person name="Van de Peer Y."/>
            <person name="Liu Z.J."/>
        </authorList>
    </citation>
    <scope>NUCLEOTIDE SEQUENCE</scope>
    <source>
        <strain evidence="5">SCP</strain>
    </source>
</reference>
<protein>
    <submittedName>
        <fullName evidence="5">Uncharacterized protein</fullName>
    </submittedName>
</protein>
<keyword evidence="1" id="KW-0862">Zinc</keyword>
<evidence type="ECO:0000313" key="6">
    <source>
        <dbReference type="Proteomes" id="UP001179952"/>
    </source>
</evidence>
<dbReference type="PANTHER" id="PTHR10579">
    <property type="entry name" value="CALCIUM-ACTIVATED CHLORIDE CHANNEL REGULATOR"/>
    <property type="match status" value="1"/>
</dbReference>
<dbReference type="SUPFAM" id="SSF53300">
    <property type="entry name" value="vWA-like"/>
    <property type="match status" value="1"/>
</dbReference>
<evidence type="ECO:0000259" key="4">
    <source>
        <dbReference type="PROSITE" id="PS50234"/>
    </source>
</evidence>
<dbReference type="GO" id="GO:0008270">
    <property type="term" value="F:zinc ion binding"/>
    <property type="evidence" value="ECO:0007669"/>
    <property type="project" value="UniProtKB-KW"/>
</dbReference>
<dbReference type="PANTHER" id="PTHR10579:SF55">
    <property type="entry name" value="E3 UBIQUITIN-PROTEIN LIGASE WAV3"/>
    <property type="match status" value="1"/>
</dbReference>
<feature type="compositionally biased region" description="Acidic residues" evidence="2">
    <location>
        <begin position="239"/>
        <end position="257"/>
    </location>
</feature>
<organism evidence="5 6">
    <name type="scientific">Acorus gramineus</name>
    <name type="common">Dwarf sweet flag</name>
    <dbReference type="NCBI Taxonomy" id="55184"/>
    <lineage>
        <taxon>Eukaryota</taxon>
        <taxon>Viridiplantae</taxon>
        <taxon>Streptophyta</taxon>
        <taxon>Embryophyta</taxon>
        <taxon>Tracheophyta</taxon>
        <taxon>Spermatophyta</taxon>
        <taxon>Magnoliopsida</taxon>
        <taxon>Liliopsida</taxon>
        <taxon>Acoraceae</taxon>
        <taxon>Acorus</taxon>
    </lineage>
</organism>
<comment type="caution">
    <text evidence="5">The sequence shown here is derived from an EMBL/GenBank/DDBJ whole genome shotgun (WGS) entry which is preliminary data.</text>
</comment>
<keyword evidence="1" id="KW-0863">Zinc-finger</keyword>
<dbReference type="Pfam" id="PF17123">
    <property type="entry name" value="zf-RING_11"/>
    <property type="match status" value="1"/>
</dbReference>